<dbReference type="AlphaFoldDB" id="A0A845DA08"/>
<evidence type="ECO:0000313" key="2">
    <source>
        <dbReference type="Proteomes" id="UP000449092"/>
    </source>
</evidence>
<dbReference type="EMBL" id="VXOY01000030">
    <property type="protein sequence ID" value="MYE38540.1"/>
    <property type="molecule type" value="Genomic_DNA"/>
</dbReference>
<comment type="caution">
    <text evidence="1">The sequence shown here is derived from an EMBL/GenBank/DDBJ whole genome shotgun (WGS) entry which is preliminary data.</text>
</comment>
<reference evidence="1 2" key="1">
    <citation type="submission" date="2019-09" db="EMBL/GenBank/DDBJ databases">
        <title>Characterisation of the sponge microbiome using genome-centric metagenomics.</title>
        <authorList>
            <person name="Engelberts J.P."/>
            <person name="Robbins S.J."/>
            <person name="De Goeij J.M."/>
            <person name="Aranda M."/>
            <person name="Bell S.C."/>
            <person name="Webster N.S."/>
        </authorList>
    </citation>
    <scope>NUCLEOTIDE SEQUENCE [LARGE SCALE GENOMIC DNA]</scope>
    <source>
        <strain evidence="1">SB0662_bin_43</strain>
    </source>
</reference>
<dbReference type="Proteomes" id="UP000449092">
    <property type="component" value="Unassembled WGS sequence"/>
</dbReference>
<accession>A0A845DA08</accession>
<sequence length="99" mass="11869">MKRNIKWTIRKCCENDPFNHYFWGRDKYGDLQWVGSMFNKCWLADTEQEAIGEAKLIMLENKEIKCMEVVKIELQEREVTTIEVDKKLLDVKKVIEKVE</sequence>
<evidence type="ECO:0000313" key="1">
    <source>
        <dbReference type="EMBL" id="MYE38540.1"/>
    </source>
</evidence>
<protein>
    <submittedName>
        <fullName evidence="1">Uncharacterized protein</fullName>
    </submittedName>
</protein>
<organism evidence="1 2">
    <name type="scientific">Candidatus Spechtbacteria bacterium SB0662_bin_43</name>
    <dbReference type="NCBI Taxonomy" id="2604897"/>
    <lineage>
        <taxon>Bacteria</taxon>
        <taxon>Candidatus Spechtiibacteriota</taxon>
    </lineage>
</organism>
<gene>
    <name evidence="1" type="ORF">F4X82_03435</name>
</gene>
<name>A0A845DA08_9BACT</name>
<proteinExistence type="predicted"/>